<gene>
    <name evidence="6" type="ORF">GXW78_04440</name>
</gene>
<dbReference type="InterPro" id="IPR015939">
    <property type="entry name" value="Fum_Rdtase/Succ_DH_flav-like_C"/>
</dbReference>
<keyword evidence="3" id="KW-0560">Oxidoreductase</keyword>
<evidence type="ECO:0000259" key="4">
    <source>
        <dbReference type="Pfam" id="PF00890"/>
    </source>
</evidence>
<feature type="domain" description="FAD-dependent oxidoreductase 2 FAD-binding" evidence="4">
    <location>
        <begin position="79"/>
        <end position="461"/>
    </location>
</feature>
<protein>
    <submittedName>
        <fullName evidence="6">FAD-binding protein</fullName>
    </submittedName>
</protein>
<comment type="cofactor">
    <cofactor evidence="1">
        <name>FAD</name>
        <dbReference type="ChEBI" id="CHEBI:57692"/>
    </cofactor>
</comment>
<dbReference type="PIRSF" id="PIRSF000171">
    <property type="entry name" value="SDHA_APRA_LASPO"/>
    <property type="match status" value="1"/>
</dbReference>
<reference evidence="7" key="1">
    <citation type="journal article" date="2021" name="Syst. Appl. Microbiol.">
        <title>Roseomonas hellenica sp. nov., isolated from roots of wild-growing Alkanna tinctoria.</title>
        <authorList>
            <person name="Rat A."/>
            <person name="Naranjo H.D."/>
            <person name="Lebbe L."/>
            <person name="Cnockaert M."/>
            <person name="Krigas N."/>
            <person name="Grigoriadou K."/>
            <person name="Maloupa E."/>
            <person name="Willems A."/>
        </authorList>
    </citation>
    <scope>NUCLEOTIDE SEQUENCE [LARGE SCALE GENOMIC DNA]</scope>
    <source>
        <strain evidence="7">LMG 31159</strain>
    </source>
</reference>
<dbReference type="InterPro" id="IPR036188">
    <property type="entry name" value="FAD/NAD-bd_sf"/>
</dbReference>
<accession>A0ABS5ED09</accession>
<dbReference type="Gene3D" id="1.20.58.100">
    <property type="entry name" value="Fumarate reductase/succinate dehydrogenase flavoprotein-like, C-terminal domain"/>
    <property type="match status" value="1"/>
</dbReference>
<name>A0ABS5ED09_9PROT</name>
<dbReference type="InterPro" id="IPR037099">
    <property type="entry name" value="Fum_R/Succ_DH_flav-like_C_sf"/>
</dbReference>
<dbReference type="PANTHER" id="PTHR11632">
    <property type="entry name" value="SUCCINATE DEHYDROGENASE 2 FLAVOPROTEIN SUBUNIT"/>
    <property type="match status" value="1"/>
</dbReference>
<dbReference type="Gene3D" id="3.90.700.10">
    <property type="entry name" value="Succinate dehydrogenase/fumarate reductase flavoprotein, catalytic domain"/>
    <property type="match status" value="1"/>
</dbReference>
<dbReference type="EMBL" id="JAAEDI010000004">
    <property type="protein sequence ID" value="MBR0648898.1"/>
    <property type="molecule type" value="Genomic_DNA"/>
</dbReference>
<feature type="domain" description="Fumarate reductase/succinate dehydrogenase flavoprotein-like C-terminal" evidence="5">
    <location>
        <begin position="515"/>
        <end position="638"/>
    </location>
</feature>
<evidence type="ECO:0000313" key="6">
    <source>
        <dbReference type="EMBL" id="MBR0648898.1"/>
    </source>
</evidence>
<dbReference type="PRINTS" id="PR00368">
    <property type="entry name" value="FADPNR"/>
</dbReference>
<dbReference type="SUPFAM" id="SSF56425">
    <property type="entry name" value="Succinate dehydrogenase/fumarate reductase flavoprotein, catalytic domain"/>
    <property type="match status" value="1"/>
</dbReference>
<dbReference type="SUPFAM" id="SSF51905">
    <property type="entry name" value="FAD/NAD(P)-binding domain"/>
    <property type="match status" value="1"/>
</dbReference>
<dbReference type="Pfam" id="PF00890">
    <property type="entry name" value="FAD_binding_2"/>
    <property type="match status" value="1"/>
</dbReference>
<dbReference type="Proteomes" id="UP000698752">
    <property type="component" value="Unassembled WGS sequence"/>
</dbReference>
<dbReference type="PANTHER" id="PTHR11632:SF51">
    <property type="entry name" value="SUCCINATE DEHYDROGENASE [UBIQUINONE] FLAVOPROTEIN SUBUNIT, MITOCHONDRIAL"/>
    <property type="match status" value="1"/>
</dbReference>
<keyword evidence="7" id="KW-1185">Reference proteome</keyword>
<dbReference type="SUPFAM" id="SSF46977">
    <property type="entry name" value="Succinate dehydrogenase/fumarate reductase flavoprotein C-terminal domain"/>
    <property type="match status" value="1"/>
</dbReference>
<sequence length="646" mass="69286">MPRPRAAARPCWKSWGRHDGAAAALPDDCRHAAAARSVCLHGHARHPGRRHRLQYAGRLWLRRAEQPPLPAVIERRRTDVLILGAGGAGLLAALHAKDAAPDLDVTIAVKGLLGKCGCTRMVQGGYNVAIAAGDSAERHFMDTLDGGKWLNDQDLAWTLVVGAQRRIRELENRWGCFFDRNPDGSIHQKAFAGQTFDRTVHKGDLTGIEIVNRLAEQVWARGINRLEEHRAVALIRSTDGSRLSGVLLIDMRSGGLVFMQARAVLLGTGGGPTMYKYHTPSGDKACDGMAMALRAGLPLRDMEMVQFHPTGVLAGPGTRMTGTIIEEGLRGAGGYLLGGDGQRFMHKYDPRNERATRDIVSRSMQREILAGNVNDAGGLWIEMAHLGPDRVAREFKGMVERCADNGFDLAGGRVPVVPTAHYMMGGVVFAADGSTDLPGLFAAGEDTGGVHGANRLGGNGVANSTVFGGIAGDSMAAWVPRHGEFAEPDATALDEAAAFIHAPFVRPARNLSPIRDALLDLMWDKAGILRDAASLAAAVAGLDALEAETDAAGVDGSDRAFNLTWHDWLNLKSQFLVSRAIVAAAQAREESRGAHWREDFPQTNDDATGLAATRVTLDGTRVALDWQPVAFTRLKPGESLLPAAAE</sequence>
<evidence type="ECO:0000256" key="2">
    <source>
        <dbReference type="ARBA" id="ARBA00022630"/>
    </source>
</evidence>
<dbReference type="InterPro" id="IPR003953">
    <property type="entry name" value="FAD-dep_OxRdtase_2_FAD-bd"/>
</dbReference>
<dbReference type="InterPro" id="IPR027477">
    <property type="entry name" value="Succ_DH/fumarate_Rdtase_cat_sf"/>
</dbReference>
<organism evidence="6 7">
    <name type="scientific">Neoroseomonas terrae</name>
    <dbReference type="NCBI Taxonomy" id="424799"/>
    <lineage>
        <taxon>Bacteria</taxon>
        <taxon>Pseudomonadati</taxon>
        <taxon>Pseudomonadota</taxon>
        <taxon>Alphaproteobacteria</taxon>
        <taxon>Acetobacterales</taxon>
        <taxon>Acetobacteraceae</taxon>
        <taxon>Neoroseomonas</taxon>
    </lineage>
</organism>
<comment type="caution">
    <text evidence="6">The sequence shown here is derived from an EMBL/GenBank/DDBJ whole genome shotgun (WGS) entry which is preliminary data.</text>
</comment>
<keyword evidence="2" id="KW-0285">Flavoprotein</keyword>
<dbReference type="Pfam" id="PF02910">
    <property type="entry name" value="Succ_DH_flav_C"/>
    <property type="match status" value="1"/>
</dbReference>
<proteinExistence type="predicted"/>
<dbReference type="Gene3D" id="3.50.50.60">
    <property type="entry name" value="FAD/NAD(P)-binding domain"/>
    <property type="match status" value="1"/>
</dbReference>
<dbReference type="InterPro" id="IPR030664">
    <property type="entry name" value="SdhA/FrdA/AprA"/>
</dbReference>
<evidence type="ECO:0000259" key="5">
    <source>
        <dbReference type="Pfam" id="PF02910"/>
    </source>
</evidence>
<evidence type="ECO:0000256" key="1">
    <source>
        <dbReference type="ARBA" id="ARBA00001974"/>
    </source>
</evidence>
<evidence type="ECO:0000313" key="7">
    <source>
        <dbReference type="Proteomes" id="UP000698752"/>
    </source>
</evidence>
<evidence type="ECO:0000256" key="3">
    <source>
        <dbReference type="ARBA" id="ARBA00023002"/>
    </source>
</evidence>